<dbReference type="PaxDb" id="2850-Phatr47001"/>
<feature type="compositionally biased region" description="Polar residues" evidence="1">
    <location>
        <begin position="189"/>
        <end position="199"/>
    </location>
</feature>
<feature type="region of interest" description="Disordered" evidence="1">
    <location>
        <begin position="456"/>
        <end position="534"/>
    </location>
</feature>
<feature type="compositionally biased region" description="Low complexity" evidence="1">
    <location>
        <begin position="106"/>
        <end position="117"/>
    </location>
</feature>
<feature type="compositionally biased region" description="Low complexity" evidence="1">
    <location>
        <begin position="1"/>
        <end position="25"/>
    </location>
</feature>
<feature type="compositionally biased region" description="Basic and acidic residues" evidence="1">
    <location>
        <begin position="459"/>
        <end position="475"/>
    </location>
</feature>
<feature type="compositionally biased region" description="Polar residues" evidence="1">
    <location>
        <begin position="74"/>
        <end position="88"/>
    </location>
</feature>
<reference evidence="3 4" key="1">
    <citation type="journal article" date="2008" name="Nature">
        <title>The Phaeodactylum genome reveals the evolutionary history of diatom genomes.</title>
        <authorList>
            <person name="Bowler C."/>
            <person name="Allen A.E."/>
            <person name="Badger J.H."/>
            <person name="Grimwood J."/>
            <person name="Jabbari K."/>
            <person name="Kuo A."/>
            <person name="Maheswari U."/>
            <person name="Martens C."/>
            <person name="Maumus F."/>
            <person name="Otillar R.P."/>
            <person name="Rayko E."/>
            <person name="Salamov A."/>
            <person name="Vandepoele K."/>
            <person name="Beszteri B."/>
            <person name="Gruber A."/>
            <person name="Heijde M."/>
            <person name="Katinka M."/>
            <person name="Mock T."/>
            <person name="Valentin K."/>
            <person name="Verret F."/>
            <person name="Berges J.A."/>
            <person name="Brownlee C."/>
            <person name="Cadoret J.P."/>
            <person name="Chiovitti A."/>
            <person name="Choi C.J."/>
            <person name="Coesel S."/>
            <person name="De Martino A."/>
            <person name="Detter J.C."/>
            <person name="Durkin C."/>
            <person name="Falciatore A."/>
            <person name="Fournet J."/>
            <person name="Haruta M."/>
            <person name="Huysman M.J."/>
            <person name="Jenkins B.D."/>
            <person name="Jiroutova K."/>
            <person name="Jorgensen R.E."/>
            <person name="Joubert Y."/>
            <person name="Kaplan A."/>
            <person name="Kroger N."/>
            <person name="Kroth P.G."/>
            <person name="La Roche J."/>
            <person name="Lindquist E."/>
            <person name="Lommer M."/>
            <person name="Martin-Jezequel V."/>
            <person name="Lopez P.J."/>
            <person name="Lucas S."/>
            <person name="Mangogna M."/>
            <person name="McGinnis K."/>
            <person name="Medlin L.K."/>
            <person name="Montsant A."/>
            <person name="Oudot-Le Secq M.P."/>
            <person name="Napoli C."/>
            <person name="Obornik M."/>
            <person name="Parker M.S."/>
            <person name="Petit J.L."/>
            <person name="Porcel B.M."/>
            <person name="Poulsen N."/>
            <person name="Robison M."/>
            <person name="Rychlewski L."/>
            <person name="Rynearson T.A."/>
            <person name="Schmutz J."/>
            <person name="Shapiro H."/>
            <person name="Siaut M."/>
            <person name="Stanley M."/>
            <person name="Sussman M.R."/>
            <person name="Taylor A.R."/>
            <person name="Vardi A."/>
            <person name="von Dassow P."/>
            <person name="Vyverman W."/>
            <person name="Willis A."/>
            <person name="Wyrwicz L.S."/>
            <person name="Rokhsar D.S."/>
            <person name="Weissenbach J."/>
            <person name="Armbrust E.V."/>
            <person name="Green B.R."/>
            <person name="Van de Peer Y."/>
            <person name="Grigoriev I.V."/>
        </authorList>
    </citation>
    <scope>NUCLEOTIDE SEQUENCE [LARGE SCALE GENOMIC DNA]</scope>
    <source>
        <strain evidence="3 4">CCAP 1055/1</strain>
    </source>
</reference>
<sequence>MSHSVAGSSVDVSSSNSVASSGDASPTSGSRILNQSTPSSDASTVASVPSVEPQNPFEMSLNDTAVSASGAAEKTNQNTSSPARNGSNPPSPMHAHASHQTTRSHPSPVGTPVSTTPLREPHSPGYHQAQSSPPHAITGVGSLTVPTLSQSDQARSRIQQQLPGHLQTFPSPAQHGVREPVFDDDENTEPSSTNNTADQQHQEVGHGSSFIRFLENTRKRLSVANKDEDAEDPLEDEEGLDGALIYGYLQKMGRNGKWQTRWFESDGECLSYFKSKKRTKLLATLDLEKVGSICIDPQDPQGCSFTIQVLGRMYHLRANSKAATKDWVITLNRIKEAKMQQGHIHLVNPYEQQPQDLLDNHEEIVAPRVVVVANRERTRAVAETIDFDQLIRVDQNGENRELTYDNSKRRSTIGTVVLGRWTKRRSSLSRLSAKFSKWARSLKKYSCTESGTENVQLDRYVHPPGHDDIPKRRQPDSGPKLAADAESNPVSVSGWIGKETSRSGQAGSGSADVPQPTRAVRSMSQASDDVRMLS</sequence>
<dbReference type="RefSeq" id="XP_002181146.1">
    <property type="nucleotide sequence ID" value="XM_002181110.1"/>
</dbReference>
<dbReference type="SUPFAM" id="SSF50729">
    <property type="entry name" value="PH domain-like"/>
    <property type="match status" value="1"/>
</dbReference>
<accession>B7G241</accession>
<dbReference type="HOGENOM" id="CLU_510454_0_0_1"/>
<gene>
    <name evidence="3" type="ORF">PHATRDRAFT_47001</name>
</gene>
<dbReference type="InterPro" id="IPR011993">
    <property type="entry name" value="PH-like_dom_sf"/>
</dbReference>
<dbReference type="AlphaFoldDB" id="B7G241"/>
<evidence type="ECO:0000256" key="1">
    <source>
        <dbReference type="SAM" id="MobiDB-lite"/>
    </source>
</evidence>
<dbReference type="PROSITE" id="PS50003">
    <property type="entry name" value="PH_DOMAIN"/>
    <property type="match status" value="1"/>
</dbReference>
<dbReference type="SMART" id="SM00233">
    <property type="entry name" value="PH"/>
    <property type="match status" value="1"/>
</dbReference>
<dbReference type="GeneID" id="7202235"/>
<organism evidence="3 4">
    <name type="scientific">Phaeodactylum tricornutum (strain CCAP 1055/1)</name>
    <dbReference type="NCBI Taxonomy" id="556484"/>
    <lineage>
        <taxon>Eukaryota</taxon>
        <taxon>Sar</taxon>
        <taxon>Stramenopiles</taxon>
        <taxon>Ochrophyta</taxon>
        <taxon>Bacillariophyta</taxon>
        <taxon>Bacillariophyceae</taxon>
        <taxon>Bacillariophycidae</taxon>
        <taxon>Naviculales</taxon>
        <taxon>Phaeodactylaceae</taxon>
        <taxon>Phaeodactylum</taxon>
    </lineage>
</organism>
<feature type="domain" description="PH" evidence="2">
    <location>
        <begin position="242"/>
        <end position="336"/>
    </location>
</feature>
<reference evidence="4" key="2">
    <citation type="submission" date="2008-08" db="EMBL/GenBank/DDBJ databases">
        <authorList>
            <consortium name="Diatom Consortium"/>
            <person name="Grigoriev I."/>
            <person name="Grimwood J."/>
            <person name="Kuo A."/>
            <person name="Otillar R.P."/>
            <person name="Salamov A."/>
            <person name="Detter J.C."/>
            <person name="Lindquist E."/>
            <person name="Shapiro H."/>
            <person name="Lucas S."/>
            <person name="Glavina del Rio T."/>
            <person name="Pitluck S."/>
            <person name="Rokhsar D."/>
            <person name="Bowler C."/>
        </authorList>
    </citation>
    <scope>GENOME REANNOTATION</scope>
    <source>
        <strain evidence="4">CCAP 1055/1</strain>
    </source>
</reference>
<dbReference type="Pfam" id="PF00169">
    <property type="entry name" value="PH"/>
    <property type="match status" value="1"/>
</dbReference>
<evidence type="ECO:0000313" key="3">
    <source>
        <dbReference type="EMBL" id="EEC47069.1"/>
    </source>
</evidence>
<feature type="region of interest" description="Disordered" evidence="1">
    <location>
        <begin position="165"/>
        <end position="206"/>
    </location>
</feature>
<feature type="compositionally biased region" description="Polar residues" evidence="1">
    <location>
        <begin position="26"/>
        <end position="47"/>
    </location>
</feature>
<protein>
    <recommendedName>
        <fullName evidence="2">PH domain-containing protein</fullName>
    </recommendedName>
</protein>
<dbReference type="PANTHER" id="PTHR14336">
    <property type="entry name" value="TANDEM PH DOMAIN CONTAINING PROTEIN"/>
    <property type="match status" value="1"/>
</dbReference>
<dbReference type="eggNOG" id="ENOG502S2C6">
    <property type="taxonomic scope" value="Eukaryota"/>
</dbReference>
<evidence type="ECO:0000313" key="4">
    <source>
        <dbReference type="Proteomes" id="UP000000759"/>
    </source>
</evidence>
<dbReference type="CDD" id="cd00821">
    <property type="entry name" value="PH"/>
    <property type="match status" value="1"/>
</dbReference>
<dbReference type="KEGG" id="pti:PHATRDRAFT_47001"/>
<dbReference type="OrthoDB" id="46706at2759"/>
<proteinExistence type="predicted"/>
<dbReference type="InterPro" id="IPR001849">
    <property type="entry name" value="PH_domain"/>
</dbReference>
<dbReference type="InterPro" id="IPR051707">
    <property type="entry name" value="PI-Interact_SigTrans_Reg"/>
</dbReference>
<dbReference type="Gene3D" id="2.30.29.30">
    <property type="entry name" value="Pleckstrin-homology domain (PH domain)/Phosphotyrosine-binding domain (PTB)"/>
    <property type="match status" value="1"/>
</dbReference>
<dbReference type="InParanoid" id="B7G241"/>
<dbReference type="EMBL" id="CM000614">
    <property type="protein sequence ID" value="EEC47069.1"/>
    <property type="molecule type" value="Genomic_DNA"/>
</dbReference>
<dbReference type="Proteomes" id="UP000000759">
    <property type="component" value="Chromosome 12"/>
</dbReference>
<dbReference type="PANTHER" id="PTHR14336:SF8">
    <property type="entry name" value="PROTEIN OPY1"/>
    <property type="match status" value="1"/>
</dbReference>
<keyword evidence="4" id="KW-1185">Reference proteome</keyword>
<evidence type="ECO:0000259" key="2">
    <source>
        <dbReference type="PROSITE" id="PS50003"/>
    </source>
</evidence>
<feature type="region of interest" description="Disordered" evidence="1">
    <location>
        <begin position="1"/>
        <end position="142"/>
    </location>
</feature>
<name>B7G241_PHATC</name>